<reference evidence="2" key="2">
    <citation type="journal article" date="2015" name="Data Brief">
        <title>Shoot transcriptome of the giant reed, Arundo donax.</title>
        <authorList>
            <person name="Barrero R.A."/>
            <person name="Guerrero F.D."/>
            <person name="Moolhuijzen P."/>
            <person name="Goolsby J.A."/>
            <person name="Tidwell J."/>
            <person name="Bellgard S.E."/>
            <person name="Bellgard M.I."/>
        </authorList>
    </citation>
    <scope>NUCLEOTIDE SEQUENCE</scope>
    <source>
        <tissue evidence="2">Shoot tissue taken approximately 20 cm above the soil surface</tissue>
    </source>
</reference>
<keyword evidence="1" id="KW-0812">Transmembrane</keyword>
<dbReference type="EMBL" id="GBRH01196038">
    <property type="protein sequence ID" value="JAE01858.1"/>
    <property type="molecule type" value="Transcribed_RNA"/>
</dbReference>
<sequence>MRSVPPVVDLVLLLDSISSLIVFGECFIFPPLYEMCNCAKRTCSQLCTY</sequence>
<keyword evidence="1" id="KW-1133">Transmembrane helix</keyword>
<organism evidence="2">
    <name type="scientific">Arundo donax</name>
    <name type="common">Giant reed</name>
    <name type="synonym">Donax arundinaceus</name>
    <dbReference type="NCBI Taxonomy" id="35708"/>
    <lineage>
        <taxon>Eukaryota</taxon>
        <taxon>Viridiplantae</taxon>
        <taxon>Streptophyta</taxon>
        <taxon>Embryophyta</taxon>
        <taxon>Tracheophyta</taxon>
        <taxon>Spermatophyta</taxon>
        <taxon>Magnoliopsida</taxon>
        <taxon>Liliopsida</taxon>
        <taxon>Poales</taxon>
        <taxon>Poaceae</taxon>
        <taxon>PACMAD clade</taxon>
        <taxon>Arundinoideae</taxon>
        <taxon>Arundineae</taxon>
        <taxon>Arundo</taxon>
    </lineage>
</organism>
<evidence type="ECO:0000313" key="2">
    <source>
        <dbReference type="EMBL" id="JAE01858.1"/>
    </source>
</evidence>
<proteinExistence type="predicted"/>
<feature type="transmembrane region" description="Helical" evidence="1">
    <location>
        <begin position="12"/>
        <end position="33"/>
    </location>
</feature>
<accession>A0A0A9F0N5</accession>
<evidence type="ECO:0000256" key="1">
    <source>
        <dbReference type="SAM" id="Phobius"/>
    </source>
</evidence>
<protein>
    <submittedName>
        <fullName evidence="2">Uncharacterized protein</fullName>
    </submittedName>
</protein>
<keyword evidence="1" id="KW-0472">Membrane</keyword>
<reference evidence="2" key="1">
    <citation type="submission" date="2014-09" db="EMBL/GenBank/DDBJ databases">
        <authorList>
            <person name="Magalhaes I.L.F."/>
            <person name="Oliveira U."/>
            <person name="Santos F.R."/>
            <person name="Vidigal T.H.D.A."/>
            <person name="Brescovit A.D."/>
            <person name="Santos A.J."/>
        </authorList>
    </citation>
    <scope>NUCLEOTIDE SEQUENCE</scope>
    <source>
        <tissue evidence="2">Shoot tissue taken approximately 20 cm above the soil surface</tissue>
    </source>
</reference>
<name>A0A0A9F0N5_ARUDO</name>
<dbReference type="AlphaFoldDB" id="A0A0A9F0N5"/>